<evidence type="ECO:0000256" key="6">
    <source>
        <dbReference type="RuleBase" id="RU364010"/>
    </source>
</evidence>
<comment type="function">
    <text evidence="6">Subunit of the V1 complex of vacuolar(H+)-ATPase (V-ATPase), a multisubunit enzyme composed of a peripheral complex (V1) that hydrolyzes ATP and a membrane integral complex (V0) that translocates protons. V-ATPase is responsible for acidifying and maintaining the pH of intracellular compartments and in some cell types, is targeted to the plasma membrane, where it is responsible for acidifying the extracellular environment. Subunit C is necessary for the assembly of the catalytic sector of the enzyme and is likely to have a specific function in its catalytic activity.</text>
</comment>
<comment type="caution">
    <text evidence="7">The sequence shown here is derived from an EMBL/GenBank/DDBJ whole genome shotgun (WGS) entry which is preliminary data.</text>
</comment>
<keyword evidence="4 6" id="KW-0406">Ion transport</keyword>
<name>A0A9P4WTA1_9PLEO</name>
<proteinExistence type="inferred from homology"/>
<evidence type="ECO:0000256" key="1">
    <source>
        <dbReference type="ARBA" id="ARBA00006138"/>
    </source>
</evidence>
<comment type="similarity">
    <text evidence="1 6">Belongs to the V-ATPase C subunit family.</text>
</comment>
<dbReference type="Proteomes" id="UP000758155">
    <property type="component" value="Unassembled WGS sequence"/>
</dbReference>
<organism evidence="7 8">
    <name type="scientific">Didymella heteroderae</name>
    <dbReference type="NCBI Taxonomy" id="1769908"/>
    <lineage>
        <taxon>Eukaryota</taxon>
        <taxon>Fungi</taxon>
        <taxon>Dikarya</taxon>
        <taxon>Ascomycota</taxon>
        <taxon>Pezizomycotina</taxon>
        <taxon>Dothideomycetes</taxon>
        <taxon>Pleosporomycetidae</taxon>
        <taxon>Pleosporales</taxon>
        <taxon>Pleosporineae</taxon>
        <taxon>Didymellaceae</taxon>
        <taxon>Didymella</taxon>
    </lineage>
</organism>
<evidence type="ECO:0000256" key="3">
    <source>
        <dbReference type="ARBA" id="ARBA00022781"/>
    </source>
</evidence>
<dbReference type="InterPro" id="IPR036132">
    <property type="entry name" value="Vac_ATP_synth_c_sf"/>
</dbReference>
<dbReference type="Gene3D" id="3.30.70.100">
    <property type="match status" value="1"/>
</dbReference>
<keyword evidence="3 6" id="KW-0375">Hydrogen ion transport</keyword>
<evidence type="ECO:0000313" key="8">
    <source>
        <dbReference type="Proteomes" id="UP000758155"/>
    </source>
</evidence>
<dbReference type="AlphaFoldDB" id="A0A9P4WTA1"/>
<sequence>MSKGTKYLLVSLPTSISPSNHAEEALTALRSTVTNDVGSTYPFVIPEFKIGTLDALVQQADDLAKLENACHGVVDKVVDSLRTILDGDEGKVQQQKTINDKPVEQYLRTFQWNKVKYRADKPIADLIDLLQKEIQGIDNDVKAKFSQYNQTKSALAAAERKKTGNLATKSLVSVVNPNSLIRDSEYLDTHLIAVPNVAVKDFYKSYEELTPMVVPRSANQLAKDDEFTLFAVTVFKKHSAEFVHKCREKRWTPRDYKYKEGGKEEEAKEADQLQRDAQKQWGEALRLGRTGYSESAMIWIHVLALRVFVETVLRYGLPLDFVCGLIQTADAKAAKKAKTNLDNNYSYLGGNAFGRDNKGRVKKDDMALTAEMQSSGHVGDQEYTAYVYYEFEIV</sequence>
<keyword evidence="8" id="KW-1185">Reference proteome</keyword>
<dbReference type="SUPFAM" id="SSF118203">
    <property type="entry name" value="Vacuolar ATP synthase subunit C"/>
    <property type="match status" value="1"/>
</dbReference>
<evidence type="ECO:0000256" key="2">
    <source>
        <dbReference type="ARBA" id="ARBA00022448"/>
    </source>
</evidence>
<accession>A0A9P4WTA1</accession>
<protein>
    <recommendedName>
        <fullName evidence="6">V-type proton ATPase subunit C</fullName>
    </recommendedName>
</protein>
<comment type="function">
    <text evidence="5">Subunit of the V1 complex of vacuolar(H+)-ATPase (V-ATPase), a multisubunit enzyme composed of a peripheral complex (V1) that hydrolyzes ATP and a membrane integral complex (V0) that translocates protons. V-ATPase is responsible for acidifying and maintaining the pH of intracellular compartments. Subunit C is necessary for the assembly of the catalytic sector of the enzyme and is likely to have a specific function in its catalytic activity. Reversibly leaves the enzyme after glucose depletion, causing the catalytic subcomplex V1 to detach from the V0 section.</text>
</comment>
<dbReference type="Pfam" id="PF03223">
    <property type="entry name" value="V-ATPase_C"/>
    <property type="match status" value="1"/>
</dbReference>
<dbReference type="EMBL" id="SWKV01000023">
    <property type="protein sequence ID" value="KAF3040965.1"/>
    <property type="molecule type" value="Genomic_DNA"/>
</dbReference>
<dbReference type="PANTHER" id="PTHR10137:SF0">
    <property type="entry name" value="V-TYPE PROTON ATPASE SUBUNIT C"/>
    <property type="match status" value="1"/>
</dbReference>
<dbReference type="FunFam" id="3.30.70.100:FF:000002">
    <property type="entry name" value="V-type proton ATPase subunit C"/>
    <property type="match status" value="1"/>
</dbReference>
<evidence type="ECO:0000313" key="7">
    <source>
        <dbReference type="EMBL" id="KAF3040965.1"/>
    </source>
</evidence>
<dbReference type="OrthoDB" id="6605928at2759"/>
<reference evidence="7" key="1">
    <citation type="submission" date="2019-04" db="EMBL/GenBank/DDBJ databases">
        <title>Sequencing of skin fungus with MAO and IRED activity.</title>
        <authorList>
            <person name="Marsaioli A.J."/>
            <person name="Bonatto J.M.C."/>
            <person name="Reis Junior O."/>
        </authorList>
    </citation>
    <scope>NUCLEOTIDE SEQUENCE</scope>
    <source>
        <strain evidence="7">28M1</strain>
    </source>
</reference>
<dbReference type="Gene3D" id="1.20.1460.10">
    <property type="entry name" value="subunit c (vma5p) of the yeast v-atpase, domain 2"/>
    <property type="match status" value="1"/>
</dbReference>
<gene>
    <name evidence="7" type="primary">VMA5</name>
    <name evidence="7" type="ORF">E8E12_008961</name>
</gene>
<comment type="subunit">
    <text evidence="6">V-ATPase is a heteromultimeric enzyme composed of a peripheral catalytic V1 complex (components A to H) attached to an integral membrane V0 proton pore complex.</text>
</comment>
<dbReference type="InterPro" id="IPR004907">
    <property type="entry name" value="ATPase_V1-cplx_csu"/>
</dbReference>
<dbReference type="GO" id="GO:0000221">
    <property type="term" value="C:vacuolar proton-transporting V-type ATPase, V1 domain"/>
    <property type="evidence" value="ECO:0007669"/>
    <property type="project" value="TreeGrafter"/>
</dbReference>
<evidence type="ECO:0000256" key="5">
    <source>
        <dbReference type="ARBA" id="ARBA00053565"/>
    </source>
</evidence>
<evidence type="ECO:0000256" key="4">
    <source>
        <dbReference type="ARBA" id="ARBA00023065"/>
    </source>
</evidence>
<dbReference type="PANTHER" id="PTHR10137">
    <property type="entry name" value="V-TYPE PROTON ATPASE SUBUNIT C"/>
    <property type="match status" value="1"/>
</dbReference>
<dbReference type="CDD" id="cd14785">
    <property type="entry name" value="V-ATPase_C"/>
    <property type="match status" value="1"/>
</dbReference>
<dbReference type="Gene3D" id="3.30.70.1180">
    <property type="entry name" value="Vacuolar atp synthase subunit c, domain 1"/>
    <property type="match status" value="1"/>
</dbReference>
<keyword evidence="2 6" id="KW-0813">Transport</keyword>
<dbReference type="GO" id="GO:0046961">
    <property type="term" value="F:proton-transporting ATPase activity, rotational mechanism"/>
    <property type="evidence" value="ECO:0007669"/>
    <property type="project" value="InterPro"/>
</dbReference>